<gene>
    <name evidence="1" type="ORF">D917_08200</name>
</gene>
<comment type="caution">
    <text evidence="1">The sequence shown here is derived from an EMBL/GenBank/DDBJ whole genome shotgun (WGS) entry which is preliminary data.</text>
</comment>
<evidence type="ECO:0000313" key="1">
    <source>
        <dbReference type="EMBL" id="OUC45806.1"/>
    </source>
</evidence>
<dbReference type="Proteomes" id="UP000243006">
    <property type="component" value="Unassembled WGS sequence"/>
</dbReference>
<dbReference type="EMBL" id="LVZM01008342">
    <property type="protein sequence ID" value="OUC45806.1"/>
    <property type="molecule type" value="Genomic_DNA"/>
</dbReference>
<evidence type="ECO:0000313" key="2">
    <source>
        <dbReference type="Proteomes" id="UP000243006"/>
    </source>
</evidence>
<protein>
    <submittedName>
        <fullName evidence="1">Uncharacterized protein</fullName>
    </submittedName>
</protein>
<sequence length="103" mass="12071">MFIWVLCYIGRELYAERHVCYSIGSPLVMRFPEIHQTDCQKWQSHTRSLRTSSIHYICACQQGPTELGVGEWHVKSSSVRMEELSEANVHLRKSVKMLKYKEP</sequence>
<name>A0A1Y3EPM9_9BILA</name>
<reference evidence="1 2" key="1">
    <citation type="submission" date="2015-04" db="EMBL/GenBank/DDBJ databases">
        <title>Draft genome of the roundworm Trichinella nativa.</title>
        <authorList>
            <person name="Mitreva M."/>
        </authorList>
    </citation>
    <scope>NUCLEOTIDE SEQUENCE [LARGE SCALE GENOMIC DNA]</scope>
    <source>
        <strain evidence="1 2">ISS45</strain>
    </source>
</reference>
<proteinExistence type="predicted"/>
<dbReference type="AlphaFoldDB" id="A0A1Y3EPM9"/>
<organism evidence="1 2">
    <name type="scientific">Trichinella nativa</name>
    <dbReference type="NCBI Taxonomy" id="6335"/>
    <lineage>
        <taxon>Eukaryota</taxon>
        <taxon>Metazoa</taxon>
        <taxon>Ecdysozoa</taxon>
        <taxon>Nematoda</taxon>
        <taxon>Enoplea</taxon>
        <taxon>Dorylaimia</taxon>
        <taxon>Trichinellida</taxon>
        <taxon>Trichinellidae</taxon>
        <taxon>Trichinella</taxon>
    </lineage>
</organism>
<accession>A0A1Y3EPM9</accession>